<accession>A0ABS5KCU2</accession>
<evidence type="ECO:0000256" key="3">
    <source>
        <dbReference type="ARBA" id="ARBA00023157"/>
    </source>
</evidence>
<comment type="subcellular location">
    <subcellularLocation>
        <location evidence="1">Cell envelope</location>
    </subcellularLocation>
</comment>
<dbReference type="Pfam" id="PF13905">
    <property type="entry name" value="Thioredoxin_8"/>
    <property type="match status" value="1"/>
</dbReference>
<dbReference type="PROSITE" id="PS00194">
    <property type="entry name" value="THIOREDOXIN_1"/>
    <property type="match status" value="1"/>
</dbReference>
<evidence type="ECO:0000256" key="2">
    <source>
        <dbReference type="ARBA" id="ARBA00022748"/>
    </source>
</evidence>
<dbReference type="PROSITE" id="PS51352">
    <property type="entry name" value="THIOREDOXIN_2"/>
    <property type="match status" value="1"/>
</dbReference>
<keyword evidence="5" id="KW-0732">Signal</keyword>
<dbReference type="SUPFAM" id="SSF52833">
    <property type="entry name" value="Thioredoxin-like"/>
    <property type="match status" value="1"/>
</dbReference>
<dbReference type="Gene3D" id="3.40.30.10">
    <property type="entry name" value="Glutaredoxin"/>
    <property type="match status" value="1"/>
</dbReference>
<protein>
    <submittedName>
        <fullName evidence="7">TlpA family protein disulfide reductase</fullName>
    </submittedName>
</protein>
<evidence type="ECO:0000256" key="1">
    <source>
        <dbReference type="ARBA" id="ARBA00004196"/>
    </source>
</evidence>
<dbReference type="EMBL" id="JAGUCN010000017">
    <property type="protein sequence ID" value="MBS2212642.1"/>
    <property type="molecule type" value="Genomic_DNA"/>
</dbReference>
<keyword evidence="8" id="KW-1185">Reference proteome</keyword>
<organism evidence="7 8">
    <name type="scientific">Carboxylicivirga mesophila</name>
    <dbReference type="NCBI Taxonomy" id="1166478"/>
    <lineage>
        <taxon>Bacteria</taxon>
        <taxon>Pseudomonadati</taxon>
        <taxon>Bacteroidota</taxon>
        <taxon>Bacteroidia</taxon>
        <taxon>Marinilabiliales</taxon>
        <taxon>Marinilabiliaceae</taxon>
        <taxon>Carboxylicivirga</taxon>
    </lineage>
</organism>
<dbReference type="InterPro" id="IPR017937">
    <property type="entry name" value="Thioredoxin_CS"/>
</dbReference>
<name>A0ABS5KCU2_9BACT</name>
<dbReference type="InterPro" id="IPR050553">
    <property type="entry name" value="Thioredoxin_ResA/DsbE_sf"/>
</dbReference>
<dbReference type="CDD" id="cd02966">
    <property type="entry name" value="TlpA_like_family"/>
    <property type="match status" value="1"/>
</dbReference>
<dbReference type="Proteomes" id="UP000721861">
    <property type="component" value="Unassembled WGS sequence"/>
</dbReference>
<dbReference type="PANTHER" id="PTHR42852">
    <property type="entry name" value="THIOL:DISULFIDE INTERCHANGE PROTEIN DSBE"/>
    <property type="match status" value="1"/>
</dbReference>
<dbReference type="InterPro" id="IPR012336">
    <property type="entry name" value="Thioredoxin-like_fold"/>
</dbReference>
<keyword evidence="3" id="KW-1015">Disulfide bond</keyword>
<dbReference type="InterPro" id="IPR036249">
    <property type="entry name" value="Thioredoxin-like_sf"/>
</dbReference>
<evidence type="ECO:0000313" key="8">
    <source>
        <dbReference type="Proteomes" id="UP000721861"/>
    </source>
</evidence>
<gene>
    <name evidence="7" type="ORF">KEM09_14585</name>
</gene>
<evidence type="ECO:0000256" key="4">
    <source>
        <dbReference type="ARBA" id="ARBA00023284"/>
    </source>
</evidence>
<dbReference type="InterPro" id="IPR013766">
    <property type="entry name" value="Thioredoxin_domain"/>
</dbReference>
<dbReference type="RefSeq" id="WP_212229402.1">
    <property type="nucleotide sequence ID" value="NZ_JAGUCN010000017.1"/>
</dbReference>
<evidence type="ECO:0000256" key="5">
    <source>
        <dbReference type="SAM" id="SignalP"/>
    </source>
</evidence>
<reference evidence="7 8" key="1">
    <citation type="journal article" date="2014" name="Int. J. Syst. Evol. Microbiol.">
        <title>Carboxylicivirga gen. nov. in the family Marinilabiliaceae with two novel species, Carboxylicivirga mesophila sp. nov. and Carboxylicivirga taeanensis sp. nov., and reclassification of Cytophaga fermentans as Saccharicrinis fermentans gen. nov., comb. nov.</title>
        <authorList>
            <person name="Yang S.H."/>
            <person name="Seo H.S."/>
            <person name="Woo J.H."/>
            <person name="Oh H.M."/>
            <person name="Jang H."/>
            <person name="Lee J.H."/>
            <person name="Kim S.J."/>
            <person name="Kwon K.K."/>
        </authorList>
    </citation>
    <scope>NUCLEOTIDE SEQUENCE [LARGE SCALE GENOMIC DNA]</scope>
    <source>
        <strain evidence="7 8">JCM 18290</strain>
    </source>
</reference>
<keyword evidence="4" id="KW-0676">Redox-active center</keyword>
<proteinExistence type="predicted"/>
<sequence length="385" mass="43763">MSKSVNLLICALMLFATSIYAQESSFRIHGTIQGLDSEEMTVFIDDAEAPNGYRREEIKVENNVFDFTSTIKEVTHITISTGVDRVVKWADKGYIPVKSSLLAVFVYPGADIKVSGEVSDFVNAYPESAEYNAGLTKLNTAIYPVMNESVNHTIKALKEEGDEKVASEKKADELSKKSLAMKEQFITDNPDELASVWMLSDMALRNQLPMERIEVLFNNFTETHQQTRYYHEVNERLNGFRSTKVGEIAPDLVSSNTPDGEPFDLKSLRGKYVVIDFWGTWCGPCMSGMPHLREYYLKYKDQLEIVGIAQDRNVNKWKEAIETHQMDWHNVINNDQKNVDWVLKFNVSGFPTKLLLDKDGKIIGRWVGEGKEGQGLYNMIDELLQ</sequence>
<feature type="signal peptide" evidence="5">
    <location>
        <begin position="1"/>
        <end position="21"/>
    </location>
</feature>
<evidence type="ECO:0000313" key="7">
    <source>
        <dbReference type="EMBL" id="MBS2212642.1"/>
    </source>
</evidence>
<keyword evidence="2" id="KW-0201">Cytochrome c-type biogenesis</keyword>
<feature type="chain" id="PRO_5046150295" evidence="5">
    <location>
        <begin position="22"/>
        <end position="385"/>
    </location>
</feature>
<evidence type="ECO:0000259" key="6">
    <source>
        <dbReference type="PROSITE" id="PS51352"/>
    </source>
</evidence>
<comment type="caution">
    <text evidence="7">The sequence shown here is derived from an EMBL/GenBank/DDBJ whole genome shotgun (WGS) entry which is preliminary data.</text>
</comment>
<feature type="domain" description="Thioredoxin" evidence="6">
    <location>
        <begin position="243"/>
        <end position="385"/>
    </location>
</feature>
<dbReference type="PANTHER" id="PTHR42852:SF6">
    <property type="entry name" value="THIOL:DISULFIDE INTERCHANGE PROTEIN DSBE"/>
    <property type="match status" value="1"/>
</dbReference>